<dbReference type="EMBL" id="JANBQF010000666">
    <property type="protein sequence ID" value="KAJ1999649.1"/>
    <property type="molecule type" value="Genomic_DNA"/>
</dbReference>
<evidence type="ECO:0000256" key="2">
    <source>
        <dbReference type="ARBA" id="ARBA00005407"/>
    </source>
</evidence>
<dbReference type="OrthoDB" id="342064at2759"/>
<comment type="similarity">
    <text evidence="2">Belongs to the ARS2 family.</text>
</comment>
<sequence>AERLFKEGGKSVDLEIDKELDSHIKRLDEGRYRCAKCAKLFKGDAFVRKHIRNKHPEVVPETLVRDISFFNNFVREAPHFVQLGTGGALPVVGGMGGGGMMGGGGGMRDRNAGFMPQMMMPGMMAAPYMMMPGMMPAGMVPGMMQMGVPGYGMMGMMGGDRGGQGGMYNQQFRGGQGNNSGNGRGAGVGRSDMRPVRSYVDLDAPAEGEADFGF</sequence>
<dbReference type="GO" id="GO:0016604">
    <property type="term" value="C:nuclear body"/>
    <property type="evidence" value="ECO:0007669"/>
    <property type="project" value="TreeGrafter"/>
</dbReference>
<comment type="caution">
    <text evidence="7">The sequence shown here is derived from an EMBL/GenBank/DDBJ whole genome shotgun (WGS) entry which is preliminary data.</text>
</comment>
<accession>A0A9W8EG95</accession>
<gene>
    <name evidence="7" type="ORF">H4R26_004976</name>
</gene>
<dbReference type="PANTHER" id="PTHR13165:SF0">
    <property type="entry name" value="SERRATE RNA EFFECTOR MOLECULE HOMOLOG"/>
    <property type="match status" value="1"/>
</dbReference>
<dbReference type="InterPro" id="IPR013087">
    <property type="entry name" value="Znf_C2H2_type"/>
</dbReference>
<dbReference type="Pfam" id="PF04959">
    <property type="entry name" value="ARS2"/>
    <property type="match status" value="1"/>
</dbReference>
<protein>
    <recommendedName>
        <fullName evidence="6">C2H2-type domain-containing protein</fullName>
    </recommendedName>
</protein>
<feature type="domain" description="C2H2-type" evidence="6">
    <location>
        <begin position="32"/>
        <end position="60"/>
    </location>
</feature>
<reference evidence="7" key="1">
    <citation type="submission" date="2022-07" db="EMBL/GenBank/DDBJ databases">
        <title>Phylogenomic reconstructions and comparative analyses of Kickxellomycotina fungi.</title>
        <authorList>
            <person name="Reynolds N.K."/>
            <person name="Stajich J.E."/>
            <person name="Barry K."/>
            <person name="Grigoriev I.V."/>
            <person name="Crous P."/>
            <person name="Smith M.E."/>
        </authorList>
    </citation>
    <scope>NUCLEOTIDE SEQUENCE</scope>
    <source>
        <strain evidence="7">IMI 214461</strain>
    </source>
</reference>
<evidence type="ECO:0000259" key="6">
    <source>
        <dbReference type="PROSITE" id="PS50157"/>
    </source>
</evidence>
<evidence type="ECO:0000256" key="4">
    <source>
        <dbReference type="PROSITE-ProRule" id="PRU00042"/>
    </source>
</evidence>
<evidence type="ECO:0000313" key="7">
    <source>
        <dbReference type="EMBL" id="KAJ1999649.1"/>
    </source>
</evidence>
<feature type="compositionally biased region" description="Gly residues" evidence="5">
    <location>
        <begin position="174"/>
        <end position="188"/>
    </location>
</feature>
<keyword evidence="3" id="KW-0539">Nucleus</keyword>
<comment type="subcellular location">
    <subcellularLocation>
        <location evidence="1">Nucleus</location>
    </subcellularLocation>
</comment>
<keyword evidence="4" id="KW-0479">Metal-binding</keyword>
<feature type="region of interest" description="Disordered" evidence="5">
    <location>
        <begin position="172"/>
        <end position="194"/>
    </location>
</feature>
<dbReference type="PANTHER" id="PTHR13165">
    <property type="entry name" value="ARSENITE-RESISTANCE PROTEIN 2"/>
    <property type="match status" value="1"/>
</dbReference>
<evidence type="ECO:0000256" key="3">
    <source>
        <dbReference type="ARBA" id="ARBA00023242"/>
    </source>
</evidence>
<dbReference type="PROSITE" id="PS50157">
    <property type="entry name" value="ZINC_FINGER_C2H2_2"/>
    <property type="match status" value="1"/>
</dbReference>
<dbReference type="InterPro" id="IPR007042">
    <property type="entry name" value="SERRATE/Ars2_C"/>
</dbReference>
<dbReference type="Gene3D" id="3.30.160.60">
    <property type="entry name" value="Classic Zinc Finger"/>
    <property type="match status" value="1"/>
</dbReference>
<evidence type="ECO:0000256" key="1">
    <source>
        <dbReference type="ARBA" id="ARBA00004123"/>
    </source>
</evidence>
<name>A0A9W8EG95_9FUNG</name>
<keyword evidence="4" id="KW-0862">Zinc</keyword>
<evidence type="ECO:0000313" key="8">
    <source>
        <dbReference type="Proteomes" id="UP001150907"/>
    </source>
</evidence>
<dbReference type="InterPro" id="IPR039727">
    <property type="entry name" value="SE/Ars2"/>
</dbReference>
<feature type="non-terminal residue" evidence="7">
    <location>
        <position position="1"/>
    </location>
</feature>
<proteinExistence type="inferred from homology"/>
<dbReference type="PROSITE" id="PS00028">
    <property type="entry name" value="ZINC_FINGER_C2H2_1"/>
    <property type="match status" value="1"/>
</dbReference>
<evidence type="ECO:0000256" key="5">
    <source>
        <dbReference type="SAM" id="MobiDB-lite"/>
    </source>
</evidence>
<dbReference type="AlphaFoldDB" id="A0A9W8EG95"/>
<keyword evidence="4" id="KW-0863">Zinc-finger</keyword>
<organism evidence="7 8">
    <name type="scientific">Coemansia thaxteri</name>
    <dbReference type="NCBI Taxonomy" id="2663907"/>
    <lineage>
        <taxon>Eukaryota</taxon>
        <taxon>Fungi</taxon>
        <taxon>Fungi incertae sedis</taxon>
        <taxon>Zoopagomycota</taxon>
        <taxon>Kickxellomycotina</taxon>
        <taxon>Kickxellomycetes</taxon>
        <taxon>Kickxellales</taxon>
        <taxon>Kickxellaceae</taxon>
        <taxon>Coemansia</taxon>
    </lineage>
</organism>
<keyword evidence="8" id="KW-1185">Reference proteome</keyword>
<dbReference type="GO" id="GO:0008270">
    <property type="term" value="F:zinc ion binding"/>
    <property type="evidence" value="ECO:0007669"/>
    <property type="project" value="UniProtKB-KW"/>
</dbReference>
<dbReference type="Proteomes" id="UP001150907">
    <property type="component" value="Unassembled WGS sequence"/>
</dbReference>